<dbReference type="GO" id="GO:0008202">
    <property type="term" value="P:steroid metabolic process"/>
    <property type="evidence" value="ECO:0007669"/>
    <property type="project" value="TreeGrafter"/>
</dbReference>
<keyword evidence="1" id="KW-0560">Oxidoreductase</keyword>
<dbReference type="Proteomes" id="UP000549394">
    <property type="component" value="Unassembled WGS sequence"/>
</dbReference>
<gene>
    <name evidence="4" type="ORF">DGYR_LOCUS3266</name>
</gene>
<dbReference type="InterPro" id="IPR020904">
    <property type="entry name" value="Sc_DH/Rdtase_CS"/>
</dbReference>
<dbReference type="InterPro" id="IPR002347">
    <property type="entry name" value="SDR_fam"/>
</dbReference>
<organism evidence="4 5">
    <name type="scientific">Dimorphilus gyrociliatus</name>
    <dbReference type="NCBI Taxonomy" id="2664684"/>
    <lineage>
        <taxon>Eukaryota</taxon>
        <taxon>Metazoa</taxon>
        <taxon>Spiralia</taxon>
        <taxon>Lophotrochozoa</taxon>
        <taxon>Annelida</taxon>
        <taxon>Polychaeta</taxon>
        <taxon>Polychaeta incertae sedis</taxon>
        <taxon>Dinophilidae</taxon>
        <taxon>Dimorphilus</taxon>
    </lineage>
</organism>
<keyword evidence="5" id="KW-1185">Reference proteome</keyword>
<evidence type="ECO:0000256" key="3">
    <source>
        <dbReference type="SAM" id="Phobius"/>
    </source>
</evidence>
<comment type="similarity">
    <text evidence="2">Belongs to the short-chain dehydrogenases/reductases (SDR) family.</text>
</comment>
<dbReference type="PRINTS" id="PR00080">
    <property type="entry name" value="SDRFAMILY"/>
</dbReference>
<comment type="caution">
    <text evidence="4">The sequence shown here is derived from an EMBL/GenBank/DDBJ whole genome shotgun (WGS) entry which is preliminary data.</text>
</comment>
<evidence type="ECO:0000256" key="1">
    <source>
        <dbReference type="ARBA" id="ARBA00023002"/>
    </source>
</evidence>
<evidence type="ECO:0000313" key="4">
    <source>
        <dbReference type="EMBL" id="CAD5114425.1"/>
    </source>
</evidence>
<evidence type="ECO:0000313" key="5">
    <source>
        <dbReference type="Proteomes" id="UP000549394"/>
    </source>
</evidence>
<evidence type="ECO:0000256" key="2">
    <source>
        <dbReference type="RuleBase" id="RU000363"/>
    </source>
</evidence>
<reference evidence="4 5" key="1">
    <citation type="submission" date="2020-08" db="EMBL/GenBank/DDBJ databases">
        <authorList>
            <person name="Hejnol A."/>
        </authorList>
    </citation>
    <scope>NUCLEOTIDE SEQUENCE [LARGE SCALE GENOMIC DNA]</scope>
</reference>
<sequence length="358" mass="40468">MDYFSNAYFLLIGFVLLSSTVVMPYSVSLSLLAICFSVLYYFKEKKSTIKDKVVIITGCDSGFGNQLARLLDSKGAIVFAGCLDEKSKGALDLKMHCTENLRVVKLNITLDEDVINLCKIIESFLIKSSKELWALVNNAGLNFLGEVEWTPLQLFEKVLNVNMYGTIRMSKAFLPFLRKSQGRLINVTSVKGRLSYPANGPYTMSKHAITTFTDQLRMELKPFNVKVILAEPGNFGGSTGMLLNNERERELEIMWESSSDDVKETYGKEYIFHYLKAIKNSIPTANKDLNLVSMDILKALTAVHPYVRYTTGGSCFFYDYDKLLMNVSPYLPTVLIDYLMTKYCYAGFPNPIKALKIR</sequence>
<dbReference type="PANTHER" id="PTHR43313:SF36">
    <property type="entry name" value="D-BETA-HYDROXYBUTYRATE DEHYDROGENASE, MITOCHONDRIAL"/>
    <property type="match status" value="1"/>
</dbReference>
<dbReference type="Gene3D" id="3.40.50.720">
    <property type="entry name" value="NAD(P)-binding Rossmann-like Domain"/>
    <property type="match status" value="1"/>
</dbReference>
<dbReference type="PROSITE" id="PS00061">
    <property type="entry name" value="ADH_SHORT"/>
    <property type="match status" value="1"/>
</dbReference>
<proteinExistence type="inferred from homology"/>
<dbReference type="PRINTS" id="PR00081">
    <property type="entry name" value="GDHRDH"/>
</dbReference>
<protein>
    <submittedName>
        <fullName evidence="4">DgyrCDS3558</fullName>
    </submittedName>
</protein>
<dbReference type="Pfam" id="PF00106">
    <property type="entry name" value="adh_short"/>
    <property type="match status" value="1"/>
</dbReference>
<feature type="transmembrane region" description="Helical" evidence="3">
    <location>
        <begin position="12"/>
        <end position="42"/>
    </location>
</feature>
<dbReference type="InterPro" id="IPR036291">
    <property type="entry name" value="NAD(P)-bd_dom_sf"/>
</dbReference>
<dbReference type="PANTHER" id="PTHR43313">
    <property type="entry name" value="SHORT-CHAIN DEHYDROGENASE/REDUCTASE FAMILY 9C"/>
    <property type="match status" value="1"/>
</dbReference>
<dbReference type="SUPFAM" id="SSF51735">
    <property type="entry name" value="NAD(P)-binding Rossmann-fold domains"/>
    <property type="match status" value="1"/>
</dbReference>
<keyword evidence="3" id="KW-0812">Transmembrane</keyword>
<keyword evidence="3" id="KW-1133">Transmembrane helix</keyword>
<dbReference type="GO" id="GO:0016491">
    <property type="term" value="F:oxidoreductase activity"/>
    <property type="evidence" value="ECO:0007669"/>
    <property type="project" value="UniProtKB-KW"/>
</dbReference>
<accession>A0A7I8VE33</accession>
<keyword evidence="3" id="KW-0472">Membrane</keyword>
<dbReference type="AlphaFoldDB" id="A0A7I8VE33"/>
<dbReference type="OrthoDB" id="2102561at2759"/>
<dbReference type="EMBL" id="CAJFCJ010000005">
    <property type="protein sequence ID" value="CAD5114425.1"/>
    <property type="molecule type" value="Genomic_DNA"/>
</dbReference>
<name>A0A7I8VE33_9ANNE</name>